<evidence type="ECO:0000256" key="5">
    <source>
        <dbReference type="SAM" id="Phobius"/>
    </source>
</evidence>
<feature type="domain" description="Bacterial virulence protein VirB8" evidence="6">
    <location>
        <begin position="20"/>
        <end position="225"/>
    </location>
</feature>
<keyword evidence="8" id="KW-1185">Reference proteome</keyword>
<dbReference type="SUPFAM" id="SSF54427">
    <property type="entry name" value="NTF2-like"/>
    <property type="match status" value="1"/>
</dbReference>
<dbReference type="EMBL" id="CADIJQ010000024">
    <property type="protein sequence ID" value="CAB3744849.1"/>
    <property type="molecule type" value="Genomic_DNA"/>
</dbReference>
<gene>
    <name evidence="7" type="primary">virB8_2</name>
    <name evidence="7" type="ORF">LMG3441_06242</name>
</gene>
<comment type="subcellular location">
    <subcellularLocation>
        <location evidence="1">Membrane</location>
        <topology evidence="1">Single-pass membrane protein</topology>
    </subcellularLocation>
</comment>
<dbReference type="Gene3D" id="3.10.450.230">
    <property type="entry name" value="VirB8 protein"/>
    <property type="match status" value="1"/>
</dbReference>
<dbReference type="PIRSF" id="PIRSF003299">
    <property type="entry name" value="VirB8_PtlE"/>
    <property type="match status" value="1"/>
</dbReference>
<dbReference type="GO" id="GO:0016020">
    <property type="term" value="C:membrane"/>
    <property type="evidence" value="ECO:0007669"/>
    <property type="project" value="UniProtKB-SubCell"/>
</dbReference>
<dbReference type="RefSeq" id="WP_175172139.1">
    <property type="nucleotide sequence ID" value="NZ_CADIJQ010000024.1"/>
</dbReference>
<evidence type="ECO:0000259" key="6">
    <source>
        <dbReference type="Pfam" id="PF04335"/>
    </source>
</evidence>
<evidence type="ECO:0000256" key="3">
    <source>
        <dbReference type="ARBA" id="ARBA00022989"/>
    </source>
</evidence>
<evidence type="ECO:0000256" key="4">
    <source>
        <dbReference type="ARBA" id="ARBA00023136"/>
    </source>
</evidence>
<organism evidence="7 8">
    <name type="scientific">Achromobacter kerstersii</name>
    <dbReference type="NCBI Taxonomy" id="1353890"/>
    <lineage>
        <taxon>Bacteria</taxon>
        <taxon>Pseudomonadati</taxon>
        <taxon>Pseudomonadota</taxon>
        <taxon>Betaproteobacteria</taxon>
        <taxon>Burkholderiales</taxon>
        <taxon>Alcaligenaceae</taxon>
        <taxon>Achromobacter</taxon>
    </lineage>
</organism>
<dbReference type="GO" id="GO:0030255">
    <property type="term" value="P:protein secretion by the type IV secretion system"/>
    <property type="evidence" value="ECO:0007669"/>
    <property type="project" value="InterPro"/>
</dbReference>
<dbReference type="AlphaFoldDB" id="A0A6S7ARC9"/>
<keyword evidence="4 5" id="KW-0472">Membrane</keyword>
<feature type="transmembrane region" description="Helical" evidence="5">
    <location>
        <begin position="38"/>
        <end position="58"/>
    </location>
</feature>
<protein>
    <submittedName>
        <fullName evidence="7">Type IV secretion system protein virB8</fullName>
    </submittedName>
</protein>
<dbReference type="InterPro" id="IPR026264">
    <property type="entry name" value="VirB8/PtlE"/>
</dbReference>
<keyword evidence="2 5" id="KW-0812">Transmembrane</keyword>
<name>A0A6S7ARC9_9BURK</name>
<dbReference type="CDD" id="cd16424">
    <property type="entry name" value="VirB8"/>
    <property type="match status" value="1"/>
</dbReference>
<evidence type="ECO:0000313" key="8">
    <source>
        <dbReference type="Proteomes" id="UP000494269"/>
    </source>
</evidence>
<reference evidence="7 8" key="1">
    <citation type="submission" date="2020-04" db="EMBL/GenBank/DDBJ databases">
        <authorList>
            <person name="De Canck E."/>
        </authorList>
    </citation>
    <scope>NUCLEOTIDE SEQUENCE [LARGE SCALE GENOMIC DNA]</scope>
    <source>
        <strain evidence="7 8">LMG 3441</strain>
    </source>
</reference>
<dbReference type="InterPro" id="IPR007430">
    <property type="entry name" value="VirB8"/>
</dbReference>
<proteinExistence type="predicted"/>
<evidence type="ECO:0000313" key="7">
    <source>
        <dbReference type="EMBL" id="CAB3744849.1"/>
    </source>
</evidence>
<evidence type="ECO:0000256" key="2">
    <source>
        <dbReference type="ARBA" id="ARBA00022692"/>
    </source>
</evidence>
<keyword evidence="3 5" id="KW-1133">Transmembrane helix</keyword>
<dbReference type="Pfam" id="PF04335">
    <property type="entry name" value="VirB8"/>
    <property type="match status" value="1"/>
</dbReference>
<dbReference type="Proteomes" id="UP000494269">
    <property type="component" value="Unassembled WGS sequence"/>
</dbReference>
<dbReference type="InterPro" id="IPR032710">
    <property type="entry name" value="NTF2-like_dom_sf"/>
</dbReference>
<accession>A0A6S7ARC9</accession>
<evidence type="ECO:0000256" key="1">
    <source>
        <dbReference type="ARBA" id="ARBA00004167"/>
    </source>
</evidence>
<sequence>MSMDDPKLSLGQELERNRGLERDLVTELITSRRTGVRFGVLGMLVALIAITVLALVFFTRDDPLPYVVRVNDATGEIEHVTRLGDGREDYGERIARYFIHQYVLACEGYDWNTIQNTYDRCGLFSSPDVQRVYAAKFQDDPKKGYEALDTRYGKHTRIVPSVRSITFGPHNTATVRFTRRLEGSTASEPEQLIATLAYRYINTPITEKTGRDNPLGFQVSTYMTDVETLR</sequence>